<dbReference type="InterPro" id="IPR032880">
    <property type="entry name" value="CSC1/OSCA1-like_N"/>
</dbReference>
<evidence type="ECO:0000256" key="4">
    <source>
        <dbReference type="ARBA" id="ARBA00022692"/>
    </source>
</evidence>
<dbReference type="Proteomes" id="UP000803844">
    <property type="component" value="Unassembled WGS sequence"/>
</dbReference>
<feature type="compositionally biased region" description="Polar residues" evidence="7">
    <location>
        <begin position="881"/>
        <end position="891"/>
    </location>
</feature>
<feature type="transmembrane region" description="Helical" evidence="8">
    <location>
        <begin position="39"/>
        <end position="60"/>
    </location>
</feature>
<dbReference type="GO" id="GO:0005227">
    <property type="term" value="F:calcium-activated cation channel activity"/>
    <property type="evidence" value="ECO:0007669"/>
    <property type="project" value="InterPro"/>
</dbReference>
<feature type="transmembrane region" description="Helical" evidence="8">
    <location>
        <begin position="591"/>
        <end position="608"/>
    </location>
</feature>
<comment type="subcellular location">
    <subcellularLocation>
        <location evidence="1">Membrane</location>
        <topology evidence="1">Multi-pass membrane protein</topology>
    </subcellularLocation>
</comment>
<dbReference type="EMBL" id="MU032346">
    <property type="protein sequence ID" value="KAF3767193.1"/>
    <property type="molecule type" value="Genomic_DNA"/>
</dbReference>
<feature type="transmembrane region" description="Helical" evidence="8">
    <location>
        <begin position="614"/>
        <end position="636"/>
    </location>
</feature>
<feature type="transmembrane region" description="Helical" evidence="8">
    <location>
        <begin position="165"/>
        <end position="186"/>
    </location>
</feature>
<organism evidence="12 13">
    <name type="scientific">Cryphonectria parasitica (strain ATCC 38755 / EP155)</name>
    <dbReference type="NCBI Taxonomy" id="660469"/>
    <lineage>
        <taxon>Eukaryota</taxon>
        <taxon>Fungi</taxon>
        <taxon>Dikarya</taxon>
        <taxon>Ascomycota</taxon>
        <taxon>Pezizomycotina</taxon>
        <taxon>Sordariomycetes</taxon>
        <taxon>Sordariomycetidae</taxon>
        <taxon>Diaporthales</taxon>
        <taxon>Cryphonectriaceae</taxon>
        <taxon>Cryphonectria-Endothia species complex</taxon>
        <taxon>Cryphonectria</taxon>
    </lineage>
</organism>
<sequence>MDSISKTISAIYPRNSDAGTTLLDLLQDPFKSEVQSASILASLASSLGVTVAVVLLFSFFRPYHTVVYAPKLKHADESKAPPPLGKGPFAWVKPLWATNEKELIRLAGLDAAVFMRFSEMCRNMFTVMAIAACAILIPVNWTLSIMTTNVNWAIRLTPQNAWNNAQWATVVCAWIYNITVLGGLWWNYRKLLHLRRAYFESPEYQSSLHARTLMKLCSDEGIARMIDVIAPSSSFSRTAIARDVKDLPDLVAEHDRVVRKLEKVLARYLRDPHNIPAARPTCLPSKKDRAYATYPKGQKLDAIEYLTQRIKTLEFDIKEARGSVDRRNTKPFGFASYADISETHAIAYMGRKKKPEGATMKLAPRPSDIIWDNMSLSPATRWRKRLIINLWIVLLTLVWIAPNAMIAIFLVSFSNLGLLWKGFQTSLDAQPILWAIIQGIASPAITSAIYILLPIIFRRLSIRSGDKTKSGRERHVIAKLYSFFIFNNLVVFSLFSGLWTFVAAVVQSTNSGKDAWSAIVAQNFGSSIMVALCSVSPYWITYLLQRQLSTAVDLAQVWQLLVALFKRKLGSPTPREMIELSAPQPFDYASHYNYALFYSTVALCYGTIQPLVLPAVALFFIIDCVLKKYLLMYVFITKNESGGMSWRVLVNRMLFALFFSNLVVFLVVFERGWGTYIQVYAIAPLPFIVIGFKVFFAKTFDDKIHYYSTRFVPHGPQAEVGIAHKENLRSDRLAAKFGHPVLYRPLITPMVHAKAQNILASVYRGRLSDGREAGSGDGTSVSGYSDTYALDPMNSGRPGKAAGSGLSGFEIVPEGRLDFEYYKNRQEFADELGTGMDIYRPGTPSSNWAGSDTESRPSTPVGGMLHNTHKGGTASPRAYGSPTTEYPSRTRSPYGLVSASESTSNLVRSAAPMPGPYGDSHGNSEPSVADGRTPGRRNNSGV</sequence>
<feature type="transmembrane region" description="Helical" evidence="8">
    <location>
        <begin position="524"/>
        <end position="544"/>
    </location>
</feature>
<dbReference type="Pfam" id="PF13967">
    <property type="entry name" value="RSN1_TM"/>
    <property type="match status" value="1"/>
</dbReference>
<gene>
    <name evidence="12" type="ORF">M406DRAFT_350437</name>
</gene>
<keyword evidence="6 8" id="KW-0472">Membrane</keyword>
<evidence type="ECO:0000259" key="9">
    <source>
        <dbReference type="Pfam" id="PF02714"/>
    </source>
</evidence>
<dbReference type="GeneID" id="63839681"/>
<evidence type="ECO:0000256" key="6">
    <source>
        <dbReference type="ARBA" id="ARBA00023136"/>
    </source>
</evidence>
<name>A0A9P5CQG2_CRYP1</name>
<dbReference type="RefSeq" id="XP_040778154.1">
    <property type="nucleotide sequence ID" value="XM_040922552.1"/>
</dbReference>
<feature type="transmembrane region" description="Helical" evidence="8">
    <location>
        <begin position="648"/>
        <end position="669"/>
    </location>
</feature>
<dbReference type="Pfam" id="PF02714">
    <property type="entry name" value="RSN1_7TM"/>
    <property type="match status" value="1"/>
</dbReference>
<dbReference type="InterPro" id="IPR027815">
    <property type="entry name" value="CSC1/OSCA1-like_cyt"/>
</dbReference>
<feature type="domain" description="CSC1/OSCA1-like N-terminal transmembrane" evidence="10">
    <location>
        <begin position="39"/>
        <end position="186"/>
    </location>
</feature>
<dbReference type="AlphaFoldDB" id="A0A9P5CQG2"/>
<keyword evidence="4 8" id="KW-0812">Transmembrane</keyword>
<evidence type="ECO:0000256" key="8">
    <source>
        <dbReference type="SAM" id="Phobius"/>
    </source>
</evidence>
<evidence type="ECO:0000256" key="7">
    <source>
        <dbReference type="SAM" id="MobiDB-lite"/>
    </source>
</evidence>
<evidence type="ECO:0000313" key="12">
    <source>
        <dbReference type="EMBL" id="KAF3767193.1"/>
    </source>
</evidence>
<protein>
    <submittedName>
        <fullName evidence="12">DUF221-domain-containing protein</fullName>
    </submittedName>
</protein>
<dbReference type="GO" id="GO:0005886">
    <property type="term" value="C:plasma membrane"/>
    <property type="evidence" value="ECO:0007669"/>
    <property type="project" value="TreeGrafter"/>
</dbReference>
<evidence type="ECO:0000259" key="10">
    <source>
        <dbReference type="Pfam" id="PF13967"/>
    </source>
</evidence>
<dbReference type="OrthoDB" id="2150324at2759"/>
<feature type="transmembrane region" description="Helical" evidence="8">
    <location>
        <begin position="432"/>
        <end position="457"/>
    </location>
</feature>
<comment type="similarity">
    <text evidence="2">Belongs to the CSC1 (TC 1.A.17) family.</text>
</comment>
<evidence type="ECO:0000256" key="2">
    <source>
        <dbReference type="ARBA" id="ARBA00007779"/>
    </source>
</evidence>
<evidence type="ECO:0000256" key="1">
    <source>
        <dbReference type="ARBA" id="ARBA00004141"/>
    </source>
</evidence>
<evidence type="ECO:0000313" key="13">
    <source>
        <dbReference type="Proteomes" id="UP000803844"/>
    </source>
</evidence>
<dbReference type="InterPro" id="IPR003864">
    <property type="entry name" value="CSC1/OSCA1-like_7TM"/>
</dbReference>
<feature type="region of interest" description="Disordered" evidence="7">
    <location>
        <begin position="842"/>
        <end position="942"/>
    </location>
</feature>
<evidence type="ECO:0000256" key="3">
    <source>
        <dbReference type="ARBA" id="ARBA00022448"/>
    </source>
</evidence>
<feature type="transmembrane region" description="Helical" evidence="8">
    <location>
        <begin position="478"/>
        <end position="504"/>
    </location>
</feature>
<evidence type="ECO:0000259" key="11">
    <source>
        <dbReference type="Pfam" id="PF14703"/>
    </source>
</evidence>
<dbReference type="Pfam" id="PF14703">
    <property type="entry name" value="PHM7_cyt"/>
    <property type="match status" value="1"/>
</dbReference>
<keyword evidence="13" id="KW-1185">Reference proteome</keyword>
<dbReference type="InterPro" id="IPR045122">
    <property type="entry name" value="Csc1-like"/>
</dbReference>
<reference evidence="12" key="1">
    <citation type="journal article" date="2020" name="Phytopathology">
        <title>Genome sequence of the chestnut blight fungus Cryphonectria parasitica EP155: A fundamental resource for an archetypical invasive plant pathogen.</title>
        <authorList>
            <person name="Crouch J.A."/>
            <person name="Dawe A."/>
            <person name="Aerts A."/>
            <person name="Barry K."/>
            <person name="Churchill A.C.L."/>
            <person name="Grimwood J."/>
            <person name="Hillman B."/>
            <person name="Milgroom M.G."/>
            <person name="Pangilinan J."/>
            <person name="Smith M."/>
            <person name="Salamov A."/>
            <person name="Schmutz J."/>
            <person name="Yadav J."/>
            <person name="Grigoriev I.V."/>
            <person name="Nuss D."/>
        </authorList>
    </citation>
    <scope>NUCLEOTIDE SEQUENCE</scope>
    <source>
        <strain evidence="12">EP155</strain>
    </source>
</reference>
<keyword evidence="3" id="KW-0813">Transport</keyword>
<feature type="compositionally biased region" description="Polar residues" evidence="7">
    <location>
        <begin position="843"/>
        <end position="858"/>
    </location>
</feature>
<dbReference type="PANTHER" id="PTHR13018">
    <property type="entry name" value="PROBABLE MEMBRANE PROTEIN DUF221-RELATED"/>
    <property type="match status" value="1"/>
</dbReference>
<feature type="transmembrane region" description="Helical" evidence="8">
    <location>
        <begin position="675"/>
        <end position="696"/>
    </location>
</feature>
<comment type="caution">
    <text evidence="12">The sequence shown here is derived from an EMBL/GenBank/DDBJ whole genome shotgun (WGS) entry which is preliminary data.</text>
</comment>
<feature type="domain" description="CSC1/OSCA1-like cytosolic" evidence="11">
    <location>
        <begin position="215"/>
        <end position="373"/>
    </location>
</feature>
<evidence type="ECO:0000256" key="5">
    <source>
        <dbReference type="ARBA" id="ARBA00022989"/>
    </source>
</evidence>
<keyword evidence="5 8" id="KW-1133">Transmembrane helix</keyword>
<feature type="transmembrane region" description="Helical" evidence="8">
    <location>
        <begin position="124"/>
        <end position="145"/>
    </location>
</feature>
<dbReference type="PANTHER" id="PTHR13018:SF149">
    <property type="entry name" value="DOMAIN PROTEIN, PUTATIVE (AFU_ORTHOLOGUE AFUA_3G11660)-RELATED"/>
    <property type="match status" value="1"/>
</dbReference>
<proteinExistence type="inferred from homology"/>
<feature type="domain" description="CSC1/OSCA1-like 7TM region" evidence="9">
    <location>
        <begin position="384"/>
        <end position="667"/>
    </location>
</feature>
<feature type="transmembrane region" description="Helical" evidence="8">
    <location>
        <begin position="386"/>
        <end position="412"/>
    </location>
</feature>
<accession>A0A9P5CQG2</accession>